<dbReference type="Gene3D" id="3.40.50.2000">
    <property type="entry name" value="Glycogen Phosphorylase B"/>
    <property type="match status" value="2"/>
</dbReference>
<dbReference type="InterPro" id="IPR028098">
    <property type="entry name" value="Glyco_trans_4-like_N"/>
</dbReference>
<accession>A0ABV2UCH6</accession>
<keyword evidence="3 6" id="KW-0808">Transferase</keyword>
<comment type="caution">
    <text evidence="6">The sequence shown here is derived from an EMBL/GenBank/DDBJ whole genome shotgun (WGS) entry which is preliminary data.</text>
</comment>
<dbReference type="Pfam" id="PF13439">
    <property type="entry name" value="Glyco_transf_4"/>
    <property type="match status" value="1"/>
</dbReference>
<dbReference type="EMBL" id="JBEXIP010000018">
    <property type="protein sequence ID" value="MET8435545.1"/>
    <property type="molecule type" value="Genomic_DNA"/>
</dbReference>
<keyword evidence="2 6" id="KW-0328">Glycosyltransferase</keyword>
<reference evidence="6 7" key="1">
    <citation type="submission" date="2024-06" db="EMBL/GenBank/DDBJ databases">
        <title>The Natural Products Discovery Center: Release of the First 8490 Sequenced Strains for Exploring Actinobacteria Biosynthetic Diversity.</title>
        <authorList>
            <person name="Kalkreuter E."/>
            <person name="Kautsar S.A."/>
            <person name="Yang D."/>
            <person name="Bader C.D."/>
            <person name="Teijaro C.N."/>
            <person name="Fluegel L."/>
            <person name="Davis C.M."/>
            <person name="Simpson J.R."/>
            <person name="Lauterbach L."/>
            <person name="Steele A.D."/>
            <person name="Gui C."/>
            <person name="Meng S."/>
            <person name="Li G."/>
            <person name="Viehrig K."/>
            <person name="Ye F."/>
            <person name="Su P."/>
            <person name="Kiefer A.F."/>
            <person name="Nichols A."/>
            <person name="Cepeda A.J."/>
            <person name="Yan W."/>
            <person name="Fan B."/>
            <person name="Jiang Y."/>
            <person name="Adhikari A."/>
            <person name="Zheng C.-J."/>
            <person name="Schuster L."/>
            <person name="Cowan T.M."/>
            <person name="Smanski M.J."/>
            <person name="Chevrette M.G."/>
            <person name="De Carvalho L.P.S."/>
            <person name="Shen B."/>
        </authorList>
    </citation>
    <scope>NUCLEOTIDE SEQUENCE [LARGE SCALE GENOMIC DNA]</scope>
    <source>
        <strain evidence="6 7">NPDC005137</strain>
    </source>
</reference>
<feature type="domain" description="Glycosyl transferase family 1" evidence="4">
    <location>
        <begin position="197"/>
        <end position="354"/>
    </location>
</feature>
<proteinExistence type="predicted"/>
<evidence type="ECO:0000313" key="7">
    <source>
        <dbReference type="Proteomes" id="UP001550044"/>
    </source>
</evidence>
<evidence type="ECO:0000313" key="6">
    <source>
        <dbReference type="EMBL" id="MET8435545.1"/>
    </source>
</evidence>
<evidence type="ECO:0000256" key="2">
    <source>
        <dbReference type="ARBA" id="ARBA00022676"/>
    </source>
</evidence>
<dbReference type="CDD" id="cd03820">
    <property type="entry name" value="GT4_AmsD-like"/>
    <property type="match status" value="1"/>
</dbReference>
<evidence type="ECO:0000256" key="3">
    <source>
        <dbReference type="ARBA" id="ARBA00022679"/>
    </source>
</evidence>
<dbReference type="Proteomes" id="UP001550044">
    <property type="component" value="Unassembled WGS sequence"/>
</dbReference>
<feature type="domain" description="Glycosyltransferase subfamily 4-like N-terminal" evidence="5">
    <location>
        <begin position="13"/>
        <end position="192"/>
    </location>
</feature>
<dbReference type="PANTHER" id="PTHR12526">
    <property type="entry name" value="GLYCOSYLTRANSFERASE"/>
    <property type="match status" value="1"/>
</dbReference>
<gene>
    <name evidence="6" type="ORF">ABZV61_22700</name>
</gene>
<evidence type="ECO:0000256" key="1">
    <source>
        <dbReference type="ARBA" id="ARBA00021292"/>
    </source>
</evidence>
<dbReference type="RefSeq" id="WP_356710787.1">
    <property type="nucleotide sequence ID" value="NZ_JBEXIP010000018.1"/>
</dbReference>
<dbReference type="Pfam" id="PF00534">
    <property type="entry name" value="Glycos_transf_1"/>
    <property type="match status" value="1"/>
</dbReference>
<sequence length="677" mass="73718">MKISFLVRDLCHMGGVVSATQNLAGALASRHEVEIVALRKVRDTSYFPLDPRVSVRVLTDLRGHSPASDLEHPLIGVFPKVYPVDPAEKKPVVSRLAELRLLEFLATTDSDVVVSSSPRNTIMLSYAEGDYLRVTQEHSMPSIYAKYYQGRLFKAYHALDALTALTPEEAESIGKQVPGVRNRLAVMPNCVPAAPIQSKSTNKVIVAAGPLKENKNFAAVVEAFAIVVRKHPDWRLRIYGEGTEKANLRKQIENLGLHNTVALMGPVAPVAPEFSKGSIFVVPSRREAFGNVIVEAMAAGLPVVSTDADHGPRNIITHGEDGLIVPCGNTDAMAEAVLELVENDERRKRMGEAAVRNAVRFHEPASCERFEAILNDVFARRALPTTAGAQVDPEGSVRIDVGALPPRAHGAEIVCRPVGRPDQAERFAIDPGGTAVVPWRGGLPEGTYELSVRTPEGNEVPLTVDGYGCDLRDVFNVPLPRGNGAPALELLLPHRGEMDRLRIRSVVRDAHVEIDALAVSTETIEVEAVGWGVELGPGAVLEAVQRKDKERVLLFPVAAVEGRRITSRVDCAALVRAHEGPELIWDMWLRPTAEADRVQVGKLATDVLEPIGVFTFPRPVVRVLPEPSTTVLAKVGRRMTRALNGGKPIPPPVTRIEIRPYFTALSQLAFKTVDVQP</sequence>
<dbReference type="SUPFAM" id="SSF53756">
    <property type="entry name" value="UDP-Glycosyltransferase/glycogen phosphorylase"/>
    <property type="match status" value="1"/>
</dbReference>
<name>A0ABV2UCH6_9ACTN</name>
<dbReference type="InterPro" id="IPR001296">
    <property type="entry name" value="Glyco_trans_1"/>
</dbReference>
<evidence type="ECO:0000259" key="4">
    <source>
        <dbReference type="Pfam" id="PF00534"/>
    </source>
</evidence>
<dbReference type="GO" id="GO:0016757">
    <property type="term" value="F:glycosyltransferase activity"/>
    <property type="evidence" value="ECO:0007669"/>
    <property type="project" value="UniProtKB-KW"/>
</dbReference>
<protein>
    <recommendedName>
        <fullName evidence="1">D-inositol 3-phosphate glycosyltransferase</fullName>
    </recommendedName>
</protein>
<dbReference type="PANTHER" id="PTHR12526:SF627">
    <property type="entry name" value="D-RHAMNOSYLTRANSFERASE WBPZ"/>
    <property type="match status" value="1"/>
</dbReference>
<evidence type="ECO:0000259" key="5">
    <source>
        <dbReference type="Pfam" id="PF13439"/>
    </source>
</evidence>
<keyword evidence="7" id="KW-1185">Reference proteome</keyword>
<organism evidence="6 7">
    <name type="scientific">Streptomyces sp. 900116325</name>
    <dbReference type="NCBI Taxonomy" id="3154295"/>
    <lineage>
        <taxon>Bacteria</taxon>
        <taxon>Bacillati</taxon>
        <taxon>Actinomycetota</taxon>
        <taxon>Actinomycetes</taxon>
        <taxon>Kitasatosporales</taxon>
        <taxon>Streptomycetaceae</taxon>
        <taxon>Streptomyces</taxon>
    </lineage>
</organism>